<protein>
    <submittedName>
        <fullName evidence="9">MFS transporter</fullName>
    </submittedName>
</protein>
<keyword evidence="3 7" id="KW-0812">Transmembrane</keyword>
<feature type="transmembrane region" description="Helical" evidence="7">
    <location>
        <begin position="290"/>
        <end position="312"/>
    </location>
</feature>
<gene>
    <name evidence="9" type="ORF">ACFFGY_18185</name>
</gene>
<feature type="transmembrane region" description="Helical" evidence="7">
    <location>
        <begin position="383"/>
        <end position="402"/>
    </location>
</feature>
<evidence type="ECO:0000256" key="4">
    <source>
        <dbReference type="ARBA" id="ARBA00022989"/>
    </source>
</evidence>
<feature type="transmembrane region" description="Helical" evidence="7">
    <location>
        <begin position="63"/>
        <end position="81"/>
    </location>
</feature>
<feature type="domain" description="Major facilitator superfamily (MFS) profile" evidence="8">
    <location>
        <begin position="67"/>
        <end position="472"/>
    </location>
</feature>
<evidence type="ECO:0000256" key="1">
    <source>
        <dbReference type="ARBA" id="ARBA00004141"/>
    </source>
</evidence>
<feature type="transmembrane region" description="Helical" evidence="7">
    <location>
        <begin position="101"/>
        <end position="121"/>
    </location>
</feature>
<feature type="region of interest" description="Disordered" evidence="6">
    <location>
        <begin position="1"/>
        <end position="23"/>
    </location>
</feature>
<comment type="subcellular location">
    <subcellularLocation>
        <location evidence="1">Membrane</location>
        <topology evidence="1">Multi-pass membrane protein</topology>
    </subcellularLocation>
</comment>
<proteinExistence type="predicted"/>
<feature type="transmembrane region" description="Helical" evidence="7">
    <location>
        <begin position="409"/>
        <end position="436"/>
    </location>
</feature>
<feature type="transmembrane region" description="Helical" evidence="7">
    <location>
        <begin position="226"/>
        <end position="248"/>
    </location>
</feature>
<keyword evidence="2" id="KW-0813">Transport</keyword>
<evidence type="ECO:0000256" key="2">
    <source>
        <dbReference type="ARBA" id="ARBA00022448"/>
    </source>
</evidence>
<dbReference type="RefSeq" id="WP_377045938.1">
    <property type="nucleotide sequence ID" value="NZ_JBHLUN010000013.1"/>
</dbReference>
<dbReference type="PANTHER" id="PTHR43791">
    <property type="entry name" value="PERMEASE-RELATED"/>
    <property type="match status" value="1"/>
</dbReference>
<keyword evidence="4 7" id="KW-1133">Transmembrane helix</keyword>
<feature type="transmembrane region" description="Helical" evidence="7">
    <location>
        <begin position="191"/>
        <end position="214"/>
    </location>
</feature>
<dbReference type="Pfam" id="PF07690">
    <property type="entry name" value="MFS_1"/>
    <property type="match status" value="1"/>
</dbReference>
<dbReference type="PROSITE" id="PS50850">
    <property type="entry name" value="MFS"/>
    <property type="match status" value="1"/>
</dbReference>
<dbReference type="CDD" id="cd17319">
    <property type="entry name" value="MFS_ExuT_GudP_like"/>
    <property type="match status" value="1"/>
</dbReference>
<feature type="transmembrane region" description="Helical" evidence="7">
    <location>
        <begin position="324"/>
        <end position="345"/>
    </location>
</feature>
<dbReference type="InterPro" id="IPR036259">
    <property type="entry name" value="MFS_trans_sf"/>
</dbReference>
<dbReference type="InterPro" id="IPR020846">
    <property type="entry name" value="MFS_dom"/>
</dbReference>
<comment type="caution">
    <text evidence="9">The sequence shown here is derived from an EMBL/GenBank/DDBJ whole genome shotgun (WGS) entry which is preliminary data.</text>
</comment>
<evidence type="ECO:0000256" key="3">
    <source>
        <dbReference type="ARBA" id="ARBA00022692"/>
    </source>
</evidence>
<evidence type="ECO:0000256" key="6">
    <source>
        <dbReference type="SAM" id="MobiDB-lite"/>
    </source>
</evidence>
<dbReference type="EMBL" id="JBHLUN010000013">
    <property type="protein sequence ID" value="MFC0410187.1"/>
    <property type="molecule type" value="Genomic_DNA"/>
</dbReference>
<keyword evidence="10" id="KW-1185">Reference proteome</keyword>
<dbReference type="Gene3D" id="1.20.1250.20">
    <property type="entry name" value="MFS general substrate transporter like domains"/>
    <property type="match status" value="2"/>
</dbReference>
<evidence type="ECO:0000259" key="8">
    <source>
        <dbReference type="PROSITE" id="PS50850"/>
    </source>
</evidence>
<feature type="compositionally biased region" description="Basic and acidic residues" evidence="6">
    <location>
        <begin position="1"/>
        <end position="11"/>
    </location>
</feature>
<dbReference type="SUPFAM" id="SSF103473">
    <property type="entry name" value="MFS general substrate transporter"/>
    <property type="match status" value="1"/>
</dbReference>
<feature type="transmembrane region" description="Helical" evidence="7">
    <location>
        <begin position="357"/>
        <end position="377"/>
    </location>
</feature>
<evidence type="ECO:0000256" key="5">
    <source>
        <dbReference type="ARBA" id="ARBA00023136"/>
    </source>
</evidence>
<name>A0ABV6JWS6_9PROT</name>
<feature type="transmembrane region" description="Helical" evidence="7">
    <location>
        <begin position="448"/>
        <end position="468"/>
    </location>
</feature>
<keyword evidence="5 7" id="KW-0472">Membrane</keyword>
<dbReference type="PANTHER" id="PTHR43791:SF36">
    <property type="entry name" value="TRANSPORTER, PUTATIVE (AFU_ORTHOLOGUE AFUA_6G08340)-RELATED"/>
    <property type="match status" value="1"/>
</dbReference>
<feature type="transmembrane region" description="Helical" evidence="7">
    <location>
        <begin position="133"/>
        <end position="151"/>
    </location>
</feature>
<accession>A0ABV6JWS6</accession>
<reference evidence="9 10" key="1">
    <citation type="submission" date="2024-09" db="EMBL/GenBank/DDBJ databases">
        <authorList>
            <person name="Sun Q."/>
            <person name="Mori K."/>
        </authorList>
    </citation>
    <scope>NUCLEOTIDE SEQUENCE [LARGE SCALE GENOMIC DNA]</scope>
    <source>
        <strain evidence="9 10">TBRC 5777</strain>
    </source>
</reference>
<dbReference type="InterPro" id="IPR011701">
    <property type="entry name" value="MFS"/>
</dbReference>
<evidence type="ECO:0000313" key="9">
    <source>
        <dbReference type="EMBL" id="MFC0410187.1"/>
    </source>
</evidence>
<evidence type="ECO:0000256" key="7">
    <source>
        <dbReference type="SAM" id="Phobius"/>
    </source>
</evidence>
<dbReference type="Proteomes" id="UP001589865">
    <property type="component" value="Unassembled WGS sequence"/>
</dbReference>
<organism evidence="9 10">
    <name type="scientific">Roseomonas elaeocarpi</name>
    <dbReference type="NCBI Taxonomy" id="907779"/>
    <lineage>
        <taxon>Bacteria</taxon>
        <taxon>Pseudomonadati</taxon>
        <taxon>Pseudomonadota</taxon>
        <taxon>Alphaproteobacteria</taxon>
        <taxon>Acetobacterales</taxon>
        <taxon>Roseomonadaceae</taxon>
        <taxon>Roseomonas</taxon>
    </lineage>
</organism>
<evidence type="ECO:0000313" key="10">
    <source>
        <dbReference type="Proteomes" id="UP001589865"/>
    </source>
</evidence>
<sequence>MRPDGVLRDAPDGASGSGTATPAWDGGVVAADRLAPPHAGATLPLSPPAGTEAVSRDVLYAKVARRIVPVLILAFLAAYLDRVNVGFAKLQMSADLGFSDSVYGIGAGIFFLGYFLFEVPSNLILHRVGARTWLARIMVTWAIISGLTFLVREPWQFYGMRFLLGLAEAGFMPGVIYYLSAWFPSDRRGRVIGVYFIGLGVAGFIGGPLSGLILHAMSGWGGLDGWQWLFIVEAVPSFAVGVALYLWLDNHVADAHWLDAREKAAIAADIAAEQGAKTPIAVRSLLGNGAILLMTGAFFIANLCLYGLGFWLPTLIGRLGVADPLLIGLMSALPSLCGIVTMVLVSRSSDRTGERRWHVAGLFLLGAVGLGLSVLWSDAPLPGLFALCLATAGLISIPALFWNLPTAMLGGVAAAAGLALINSLANLSGFLGPWIVGRVSDVTGGTGPAILFLGVTLVVGAALILLIPRRLVEARSGR</sequence>
<feature type="transmembrane region" description="Helical" evidence="7">
    <location>
        <begin position="157"/>
        <end position="179"/>
    </location>
</feature>